<organism evidence="1 2">
    <name type="scientific">Sphagnum jensenii</name>
    <dbReference type="NCBI Taxonomy" id="128206"/>
    <lineage>
        <taxon>Eukaryota</taxon>
        <taxon>Viridiplantae</taxon>
        <taxon>Streptophyta</taxon>
        <taxon>Embryophyta</taxon>
        <taxon>Bryophyta</taxon>
        <taxon>Sphagnophytina</taxon>
        <taxon>Sphagnopsida</taxon>
        <taxon>Sphagnales</taxon>
        <taxon>Sphagnaceae</taxon>
        <taxon>Sphagnum</taxon>
    </lineage>
</organism>
<evidence type="ECO:0000313" key="1">
    <source>
        <dbReference type="EMBL" id="CAK9859175.1"/>
    </source>
</evidence>
<gene>
    <name evidence="1" type="ORF">CSSPJE1EN2_LOCUS2170</name>
</gene>
<proteinExistence type="predicted"/>
<protein>
    <submittedName>
        <fullName evidence="1">Uncharacterized protein</fullName>
    </submittedName>
</protein>
<sequence>MVHTENNMQQGNSNTAETFVVCIPFLHNEELDEELDAFHDANMDQFSKCSETMVGETYNIHIEGKNHQNLQLQPKHVVKNFLCPFTPWFSLLLRLAYLFLTDSMPFTRDK</sequence>
<evidence type="ECO:0000313" key="2">
    <source>
        <dbReference type="Proteomes" id="UP001497522"/>
    </source>
</evidence>
<keyword evidence="2" id="KW-1185">Reference proteome</keyword>
<name>A0ABP1A9H4_9BRYO</name>
<accession>A0ABP1A9H4</accession>
<reference evidence="1" key="1">
    <citation type="submission" date="2024-03" db="EMBL/GenBank/DDBJ databases">
        <authorList>
            <consortium name="ELIXIR-Norway"/>
            <consortium name="Elixir Norway"/>
        </authorList>
    </citation>
    <scope>NUCLEOTIDE SEQUENCE</scope>
</reference>
<dbReference type="EMBL" id="OZ023711">
    <property type="protein sequence ID" value="CAK9859175.1"/>
    <property type="molecule type" value="Genomic_DNA"/>
</dbReference>
<dbReference type="Proteomes" id="UP001497522">
    <property type="component" value="Chromosome 10"/>
</dbReference>